<name>A0A075GTK4_9ARCH</name>
<protein>
    <submittedName>
        <fullName evidence="5">Dolichol-phosphate mannosyltransferase (DPM1)</fullName>
        <ecNumber evidence="5">2.4.1.83</ecNumber>
    </submittedName>
</protein>
<dbReference type="PANTHER" id="PTHR43398:SF1">
    <property type="entry name" value="DOLICHOL-PHOSPHATE MANNOSYLTRANSFERASE SUBUNIT 1"/>
    <property type="match status" value="1"/>
</dbReference>
<evidence type="ECO:0000256" key="1">
    <source>
        <dbReference type="ARBA" id="ARBA00006739"/>
    </source>
</evidence>
<evidence type="ECO:0000256" key="2">
    <source>
        <dbReference type="ARBA" id="ARBA00022676"/>
    </source>
</evidence>
<organism evidence="5">
    <name type="scientific">uncultured marine thaumarchaeote KM3_17_C07</name>
    <dbReference type="NCBI Taxonomy" id="1456062"/>
    <lineage>
        <taxon>Archaea</taxon>
        <taxon>Nitrososphaerota</taxon>
        <taxon>environmental samples</taxon>
    </lineage>
</organism>
<accession>A0A075GTK4</accession>
<dbReference type="Pfam" id="PF00535">
    <property type="entry name" value="Glycos_transf_2"/>
    <property type="match status" value="1"/>
</dbReference>
<feature type="domain" description="Glycosyltransferase 2-like" evidence="4">
    <location>
        <begin position="21"/>
        <end position="185"/>
    </location>
</feature>
<sequence length="259" mass="29713">MSREVPNYSLFQFREKCFDYCVVIPVINENGRITEQLKRMIHSDIHCMADIIIADGDSTDGSTAHDLLCSNNVSTLLVKKDVGRLSAQLRMAYDYALKMGYKGIVTIDGNNKDSVESIYEFIDLLKEGYDFVQGSRFLKGGIEINTPKLRRFAIKYIHVPIINYLSRYNYTDTTNGFKAYSRKYLNSPLVEPFREIFTDYDLLYYLTVKAPQLGFNVKETPVTRSYPLGTIPTKLTLFKGSYLMLKSLLLLAIGYYDIK</sequence>
<dbReference type="AlphaFoldDB" id="A0A075GTK4"/>
<dbReference type="GO" id="GO:0016020">
    <property type="term" value="C:membrane"/>
    <property type="evidence" value="ECO:0007669"/>
    <property type="project" value="GOC"/>
</dbReference>
<keyword evidence="2 5" id="KW-0328">Glycosyltransferase</keyword>
<dbReference type="GO" id="GO:0004582">
    <property type="term" value="F:dolichyl-phosphate beta-D-mannosyltransferase activity"/>
    <property type="evidence" value="ECO:0007669"/>
    <property type="project" value="UniProtKB-EC"/>
</dbReference>
<comment type="similarity">
    <text evidence="1">Belongs to the glycosyltransferase 2 family.</text>
</comment>
<dbReference type="EMBL" id="KF900728">
    <property type="protein sequence ID" value="AIF05093.1"/>
    <property type="molecule type" value="Genomic_DNA"/>
</dbReference>
<dbReference type="InterPro" id="IPR029044">
    <property type="entry name" value="Nucleotide-diphossugar_trans"/>
</dbReference>
<dbReference type="InterPro" id="IPR039528">
    <property type="entry name" value="DPM1-like"/>
</dbReference>
<evidence type="ECO:0000259" key="4">
    <source>
        <dbReference type="Pfam" id="PF00535"/>
    </source>
</evidence>
<reference evidence="5" key="1">
    <citation type="journal article" date="2014" name="Genome Biol. Evol.">
        <title>Pangenome evidence for extensive interdomain horizontal transfer affecting lineage core and shell genes in uncultured planktonic thaumarchaeota and euryarchaeota.</title>
        <authorList>
            <person name="Deschamps P."/>
            <person name="Zivanovic Y."/>
            <person name="Moreira D."/>
            <person name="Rodriguez-Valera F."/>
            <person name="Lopez-Garcia P."/>
        </authorList>
    </citation>
    <scope>NUCLEOTIDE SEQUENCE</scope>
</reference>
<dbReference type="EC" id="2.4.1.83" evidence="5"/>
<dbReference type="GO" id="GO:0009247">
    <property type="term" value="P:glycolipid biosynthetic process"/>
    <property type="evidence" value="ECO:0007669"/>
    <property type="project" value="TreeGrafter"/>
</dbReference>
<dbReference type="PANTHER" id="PTHR43398">
    <property type="entry name" value="DOLICHOL-PHOSPHATE MANNOSYLTRANSFERASE SUBUNIT 1"/>
    <property type="match status" value="1"/>
</dbReference>
<dbReference type="InterPro" id="IPR001173">
    <property type="entry name" value="Glyco_trans_2-like"/>
</dbReference>
<keyword evidence="3 5" id="KW-0808">Transferase</keyword>
<dbReference type="Gene3D" id="3.90.550.10">
    <property type="entry name" value="Spore Coat Polysaccharide Biosynthesis Protein SpsA, Chain A"/>
    <property type="match status" value="1"/>
</dbReference>
<evidence type="ECO:0000313" key="5">
    <source>
        <dbReference type="EMBL" id="AIF05093.1"/>
    </source>
</evidence>
<dbReference type="SUPFAM" id="SSF53448">
    <property type="entry name" value="Nucleotide-diphospho-sugar transferases"/>
    <property type="match status" value="1"/>
</dbReference>
<dbReference type="CDD" id="cd04179">
    <property type="entry name" value="DPM_DPG-synthase_like"/>
    <property type="match status" value="1"/>
</dbReference>
<proteinExistence type="inferred from homology"/>
<gene>
    <name evidence="5" type="primary">DPM1</name>
</gene>
<evidence type="ECO:0000256" key="3">
    <source>
        <dbReference type="ARBA" id="ARBA00022679"/>
    </source>
</evidence>